<sequence>MKNRILNVLMLLVVTLTYVSAQDAYHRERRPQKQQHERIRDGYRHGDLTPNECRGLHHQQREFRIAKRMAACDGKISKRERKELKRLKHRNDRSIYRERHDREFR</sequence>
<evidence type="ECO:0000313" key="2">
    <source>
        <dbReference type="EMBL" id="MBK9718567.1"/>
    </source>
</evidence>
<reference evidence="2 3" key="1">
    <citation type="submission" date="2020-10" db="EMBL/GenBank/DDBJ databases">
        <title>Connecting structure to function with the recovery of over 1000 high-quality activated sludge metagenome-assembled genomes encoding full-length rRNA genes using long-read sequencing.</title>
        <authorList>
            <person name="Singleton C.M."/>
            <person name="Petriglieri F."/>
            <person name="Kristensen J.M."/>
            <person name="Kirkegaard R.H."/>
            <person name="Michaelsen T.Y."/>
            <person name="Andersen M.H."/>
            <person name="Karst S.M."/>
            <person name="Dueholm M.S."/>
            <person name="Nielsen P.H."/>
            <person name="Albertsen M."/>
        </authorList>
    </citation>
    <scope>NUCLEOTIDE SEQUENCE [LARGE SCALE GENOMIC DNA]</scope>
    <source>
        <strain evidence="2">Ribe_18-Q3-R11-54_BAT3C.373</strain>
    </source>
</reference>
<evidence type="ECO:0000256" key="1">
    <source>
        <dbReference type="SAM" id="MobiDB-lite"/>
    </source>
</evidence>
<protein>
    <submittedName>
        <fullName evidence="2">Uncharacterized protein</fullName>
    </submittedName>
</protein>
<dbReference type="AlphaFoldDB" id="A0A9D7SBF3"/>
<accession>A0A9D7SBF3</accession>
<dbReference type="EMBL" id="JADKFW010000010">
    <property type="protein sequence ID" value="MBK9718567.1"/>
    <property type="molecule type" value="Genomic_DNA"/>
</dbReference>
<feature type="compositionally biased region" description="Basic and acidic residues" evidence="1">
    <location>
        <begin position="34"/>
        <end position="47"/>
    </location>
</feature>
<organism evidence="2 3">
    <name type="scientific">Candidatus Defluviibacterium haderslevense</name>
    <dbReference type="NCBI Taxonomy" id="2981993"/>
    <lineage>
        <taxon>Bacteria</taxon>
        <taxon>Pseudomonadati</taxon>
        <taxon>Bacteroidota</taxon>
        <taxon>Saprospiria</taxon>
        <taxon>Saprospirales</taxon>
        <taxon>Saprospiraceae</taxon>
        <taxon>Candidatus Defluviibacterium</taxon>
    </lineage>
</organism>
<gene>
    <name evidence="2" type="ORF">IPO85_13850</name>
</gene>
<feature type="region of interest" description="Disordered" evidence="1">
    <location>
        <begin position="24"/>
        <end position="53"/>
    </location>
</feature>
<comment type="caution">
    <text evidence="2">The sequence shown here is derived from an EMBL/GenBank/DDBJ whole genome shotgun (WGS) entry which is preliminary data.</text>
</comment>
<name>A0A9D7SBF3_9BACT</name>
<dbReference type="Proteomes" id="UP000808349">
    <property type="component" value="Unassembled WGS sequence"/>
</dbReference>
<evidence type="ECO:0000313" key="3">
    <source>
        <dbReference type="Proteomes" id="UP000808349"/>
    </source>
</evidence>
<proteinExistence type="predicted"/>